<feature type="transmembrane region" description="Helical" evidence="8">
    <location>
        <begin position="86"/>
        <end position="106"/>
    </location>
</feature>
<evidence type="ECO:0000313" key="12">
    <source>
        <dbReference type="Proteomes" id="UP000663832"/>
    </source>
</evidence>
<dbReference type="PROSITE" id="PS50262">
    <property type="entry name" value="G_PROTEIN_RECEP_F1_2"/>
    <property type="match status" value="1"/>
</dbReference>
<dbReference type="EMBL" id="CAJNOM010000420">
    <property type="protein sequence ID" value="CAF1427298.1"/>
    <property type="molecule type" value="Genomic_DNA"/>
</dbReference>
<evidence type="ECO:0000256" key="5">
    <source>
        <dbReference type="ARBA" id="ARBA00023136"/>
    </source>
</evidence>
<dbReference type="Proteomes" id="UP000663832">
    <property type="component" value="Unassembled WGS sequence"/>
</dbReference>
<evidence type="ECO:0000256" key="4">
    <source>
        <dbReference type="ARBA" id="ARBA00023040"/>
    </source>
</evidence>
<protein>
    <recommendedName>
        <fullName evidence="9">G-protein coupled receptors family 1 profile domain-containing protein</fullName>
    </recommendedName>
</protein>
<comment type="caution">
    <text evidence="11">The sequence shown here is derived from an EMBL/GenBank/DDBJ whole genome shotgun (WGS) entry which is preliminary data.</text>
</comment>
<feature type="domain" description="G-protein coupled receptors family 1 profile" evidence="9">
    <location>
        <begin position="25"/>
        <end position="281"/>
    </location>
</feature>
<dbReference type="GO" id="GO:0004930">
    <property type="term" value="F:G protein-coupled receptor activity"/>
    <property type="evidence" value="ECO:0007669"/>
    <property type="project" value="UniProtKB-KW"/>
</dbReference>
<comment type="subcellular location">
    <subcellularLocation>
        <location evidence="1">Membrane</location>
        <topology evidence="1">Multi-pass membrane protein</topology>
    </subcellularLocation>
</comment>
<dbReference type="SUPFAM" id="SSF81321">
    <property type="entry name" value="Family A G protein-coupled receptor-like"/>
    <property type="match status" value="1"/>
</dbReference>
<evidence type="ECO:0000259" key="9">
    <source>
        <dbReference type="PROSITE" id="PS50262"/>
    </source>
</evidence>
<dbReference type="Gene3D" id="1.20.1070.10">
    <property type="entry name" value="Rhodopsin 7-helix transmembrane proteins"/>
    <property type="match status" value="1"/>
</dbReference>
<evidence type="ECO:0000313" key="10">
    <source>
        <dbReference type="EMBL" id="CAF1185313.1"/>
    </source>
</evidence>
<keyword evidence="7" id="KW-0807">Transducer</keyword>
<evidence type="ECO:0000313" key="11">
    <source>
        <dbReference type="EMBL" id="CAF1427298.1"/>
    </source>
</evidence>
<keyword evidence="4" id="KW-0297">G-protein coupled receptor</keyword>
<proteinExistence type="predicted"/>
<reference evidence="11" key="1">
    <citation type="submission" date="2021-02" db="EMBL/GenBank/DDBJ databases">
        <authorList>
            <person name="Nowell W R."/>
        </authorList>
    </citation>
    <scope>NUCLEOTIDE SEQUENCE</scope>
</reference>
<evidence type="ECO:0000256" key="8">
    <source>
        <dbReference type="SAM" id="Phobius"/>
    </source>
</evidence>
<evidence type="ECO:0000256" key="7">
    <source>
        <dbReference type="ARBA" id="ARBA00023224"/>
    </source>
</evidence>
<feature type="transmembrane region" description="Helical" evidence="8">
    <location>
        <begin position="175"/>
        <end position="194"/>
    </location>
</feature>
<dbReference type="GO" id="GO:0005886">
    <property type="term" value="C:plasma membrane"/>
    <property type="evidence" value="ECO:0007669"/>
    <property type="project" value="TreeGrafter"/>
</dbReference>
<accession>A0A815MXH2</accession>
<dbReference type="PANTHER" id="PTHR24243:SF233">
    <property type="entry name" value="THYROTROPIN-RELEASING HORMONE RECEPTOR"/>
    <property type="match status" value="1"/>
</dbReference>
<organism evidence="11 12">
    <name type="scientific">Adineta steineri</name>
    <dbReference type="NCBI Taxonomy" id="433720"/>
    <lineage>
        <taxon>Eukaryota</taxon>
        <taxon>Metazoa</taxon>
        <taxon>Spiralia</taxon>
        <taxon>Gnathifera</taxon>
        <taxon>Rotifera</taxon>
        <taxon>Eurotatoria</taxon>
        <taxon>Bdelloidea</taxon>
        <taxon>Adinetida</taxon>
        <taxon>Adinetidae</taxon>
        <taxon>Adineta</taxon>
    </lineage>
</organism>
<dbReference type="EMBL" id="CAJNOI010000210">
    <property type="protein sequence ID" value="CAF1185313.1"/>
    <property type="molecule type" value="Genomic_DNA"/>
</dbReference>
<gene>
    <name evidence="10" type="ORF">BJG266_LOCUS26013</name>
    <name evidence="11" type="ORF">QVE165_LOCUS38711</name>
</gene>
<evidence type="ECO:0000256" key="6">
    <source>
        <dbReference type="ARBA" id="ARBA00023170"/>
    </source>
</evidence>
<sequence>MELLKIAYNINLYFIPIMIIFGIIGNILNIFIFTRPALHRSCSIYFLAGSFNGLIILIFGTLNDWFSQIFPVLNPIGTSLSYCRFLSYFIYVIYNLAPYFTACITIDRFLSSCPDANLRRLSSRPQTAYIVIPIIILMTSIAYIHMPIRYTIIWSICQPEPGFYANFFPFFTTGYYFFAIILIIIFGLGTSYNIRSRRRRIQPLVNTNAIVERRRARGDAQLLIILFVHVVCYAALALPFHITLMIAAIKPTLAVNIIFLFAQQITFVTLNLSQSISFYVFTLTAKMYRKELINLIRRVKDHYWH</sequence>
<evidence type="ECO:0000256" key="2">
    <source>
        <dbReference type="ARBA" id="ARBA00022692"/>
    </source>
</evidence>
<feature type="transmembrane region" description="Helical" evidence="8">
    <location>
        <begin position="44"/>
        <end position="66"/>
    </location>
</feature>
<dbReference type="Pfam" id="PF00001">
    <property type="entry name" value="7tm_1"/>
    <property type="match status" value="1"/>
</dbReference>
<name>A0A815MXH2_9BILA</name>
<dbReference type="AlphaFoldDB" id="A0A815MXH2"/>
<dbReference type="Proteomes" id="UP000663877">
    <property type="component" value="Unassembled WGS sequence"/>
</dbReference>
<dbReference type="OrthoDB" id="10341234at2759"/>
<keyword evidence="5 8" id="KW-0472">Membrane</keyword>
<dbReference type="PANTHER" id="PTHR24243">
    <property type="entry name" value="G-PROTEIN COUPLED RECEPTOR"/>
    <property type="match status" value="1"/>
</dbReference>
<feature type="transmembrane region" description="Helical" evidence="8">
    <location>
        <begin position="222"/>
        <end position="249"/>
    </location>
</feature>
<keyword evidence="3 8" id="KW-1133">Transmembrane helix</keyword>
<keyword evidence="12" id="KW-1185">Reference proteome</keyword>
<keyword evidence="6" id="KW-0675">Receptor</keyword>
<keyword evidence="2 8" id="KW-0812">Transmembrane</keyword>
<evidence type="ECO:0000256" key="1">
    <source>
        <dbReference type="ARBA" id="ARBA00004141"/>
    </source>
</evidence>
<dbReference type="InterPro" id="IPR000276">
    <property type="entry name" value="GPCR_Rhodpsn"/>
</dbReference>
<feature type="transmembrane region" description="Helical" evidence="8">
    <location>
        <begin position="12"/>
        <end position="32"/>
    </location>
</feature>
<evidence type="ECO:0000256" key="3">
    <source>
        <dbReference type="ARBA" id="ARBA00022989"/>
    </source>
</evidence>
<dbReference type="InterPro" id="IPR017452">
    <property type="entry name" value="GPCR_Rhodpsn_7TM"/>
</dbReference>
<feature type="transmembrane region" description="Helical" evidence="8">
    <location>
        <begin position="255"/>
        <end position="281"/>
    </location>
</feature>
<feature type="transmembrane region" description="Helical" evidence="8">
    <location>
        <begin position="127"/>
        <end position="146"/>
    </location>
</feature>